<sequence>MWVVFISAGIYKLFSPKDEERIEVIMRIRWDKGYICPFCGSRDVILKGKKKGRPHIKRYKCNSCGKNFNDLTGTIFAKKRMSLGEMFYIIKNLKNS</sequence>
<organism evidence="2 3">
    <name type="scientific">Methanocaldococcus villosus KIN24-T80</name>
    <dbReference type="NCBI Taxonomy" id="1069083"/>
    <lineage>
        <taxon>Archaea</taxon>
        <taxon>Methanobacteriati</taxon>
        <taxon>Methanobacteriota</taxon>
        <taxon>Methanomada group</taxon>
        <taxon>Methanococci</taxon>
        <taxon>Methanococcales</taxon>
        <taxon>Methanocaldococcaceae</taxon>
        <taxon>Methanocaldococcus</taxon>
    </lineage>
</organism>
<keyword evidence="3" id="KW-1185">Reference proteome</keyword>
<dbReference type="RefSeq" id="WP_004592966.1">
    <property type="nucleotide sequence ID" value="NZ_APMM01000046.1"/>
</dbReference>
<dbReference type="InterPro" id="IPR024442">
    <property type="entry name" value="Transposase_Zn_ribbon"/>
</dbReference>
<evidence type="ECO:0000313" key="2">
    <source>
        <dbReference type="EMBL" id="ENN95795.1"/>
    </source>
</evidence>
<proteinExistence type="predicted"/>
<accession>N6VPH9</accession>
<gene>
    <name evidence="2" type="ORF">J422_05918</name>
</gene>
<dbReference type="AlphaFoldDB" id="N6VPH9"/>
<comment type="caution">
    <text evidence="2">The sequence shown here is derived from an EMBL/GenBank/DDBJ whole genome shotgun (WGS) entry which is preliminary data.</text>
</comment>
<name>N6VPH9_9EURY</name>
<feature type="domain" description="Transposase zinc-ribbon" evidence="1">
    <location>
        <begin position="17"/>
        <end position="66"/>
    </location>
</feature>
<dbReference type="EMBL" id="APMM01000046">
    <property type="protein sequence ID" value="ENN95795.1"/>
    <property type="molecule type" value="Genomic_DNA"/>
</dbReference>
<evidence type="ECO:0000259" key="1">
    <source>
        <dbReference type="Pfam" id="PF12760"/>
    </source>
</evidence>
<dbReference type="Pfam" id="PF12760">
    <property type="entry name" value="Zn_ribbon_IS1595"/>
    <property type="match status" value="1"/>
</dbReference>
<evidence type="ECO:0000313" key="3">
    <source>
        <dbReference type="Proteomes" id="UP000053695"/>
    </source>
</evidence>
<dbReference type="STRING" id="1069083.GCA_000371805_00988"/>
<protein>
    <recommendedName>
        <fullName evidence="1">Transposase zinc-ribbon domain-containing protein</fullName>
    </recommendedName>
</protein>
<dbReference type="Proteomes" id="UP000053695">
    <property type="component" value="Unassembled WGS sequence"/>
</dbReference>
<reference evidence="2 3" key="1">
    <citation type="journal article" date="2013" name="Genome Announc.">
        <title>Draft Genome Sequence of a Highly Flagellated, Fast-Swimming Archaeon, Methanocaldococcus villosus Strain KIN24-T80 (DSM 22612).</title>
        <authorList>
            <person name="Thennarasu S."/>
            <person name="Polireddy D."/>
            <person name="Antony A."/>
            <person name="Yada M.R."/>
            <person name="Algarawi S."/>
            <person name="Sivakumar N."/>
        </authorList>
    </citation>
    <scope>NUCLEOTIDE SEQUENCE [LARGE SCALE GENOMIC DNA]</scope>
    <source>
        <strain evidence="2 3">KIN24-T80</strain>
    </source>
</reference>